<organism evidence="1 2">
    <name type="scientific">Vibrio aestuarianus</name>
    <dbReference type="NCBI Taxonomy" id="28171"/>
    <lineage>
        <taxon>Bacteria</taxon>
        <taxon>Pseudomonadati</taxon>
        <taxon>Pseudomonadota</taxon>
        <taxon>Gammaproteobacteria</taxon>
        <taxon>Vibrionales</taxon>
        <taxon>Vibrionaceae</taxon>
        <taxon>Vibrio</taxon>
    </lineage>
</organism>
<dbReference type="EMBL" id="CALYLK010000140">
    <property type="protein sequence ID" value="CAH8241887.1"/>
    <property type="molecule type" value="Genomic_DNA"/>
</dbReference>
<dbReference type="Proteomes" id="UP001152658">
    <property type="component" value="Unassembled WGS sequence"/>
</dbReference>
<gene>
    <name evidence="1" type="ORF">VAE063_990037</name>
</gene>
<reference evidence="1" key="1">
    <citation type="submission" date="2022-06" db="EMBL/GenBank/DDBJ databases">
        <authorList>
            <person name="Goudenege D."/>
            <person name="Le Roux F."/>
        </authorList>
    </citation>
    <scope>NUCLEOTIDE SEQUENCE</scope>
    <source>
        <strain evidence="1">12-063</strain>
    </source>
</reference>
<keyword evidence="2" id="KW-1185">Reference proteome</keyword>
<evidence type="ECO:0000313" key="1">
    <source>
        <dbReference type="EMBL" id="CAH8241887.1"/>
    </source>
</evidence>
<accession>A0ABN8TZQ7</accession>
<sequence>MVIFSVISSLLSAFRGLGFNFTAVRFTLPFESNNVFQIRHVGVIC</sequence>
<protein>
    <submittedName>
        <fullName evidence="1">Uncharacterized protein</fullName>
    </submittedName>
</protein>
<proteinExistence type="predicted"/>
<comment type="caution">
    <text evidence="1">The sequence shown here is derived from an EMBL/GenBank/DDBJ whole genome shotgun (WGS) entry which is preliminary data.</text>
</comment>
<name>A0ABN8TZQ7_9VIBR</name>
<evidence type="ECO:0000313" key="2">
    <source>
        <dbReference type="Proteomes" id="UP001152658"/>
    </source>
</evidence>